<dbReference type="Proteomes" id="UP000034764">
    <property type="component" value="Unassembled WGS sequence"/>
</dbReference>
<dbReference type="InterPro" id="IPR011335">
    <property type="entry name" value="Restrct_endonuc-II-like"/>
</dbReference>
<dbReference type="InterPro" id="IPR011604">
    <property type="entry name" value="PDDEXK-like_dom_sf"/>
</dbReference>
<gene>
    <name evidence="2" type="ORF">UT53_C0033G0007</name>
</gene>
<evidence type="ECO:0000259" key="1">
    <source>
        <dbReference type="Pfam" id="PF12705"/>
    </source>
</evidence>
<dbReference type="AlphaFoldDB" id="A0A0G0P3B8"/>
<dbReference type="EMBL" id="LBXD01000033">
    <property type="protein sequence ID" value="KKR22779.1"/>
    <property type="molecule type" value="Genomic_DNA"/>
</dbReference>
<evidence type="ECO:0000313" key="2">
    <source>
        <dbReference type="EMBL" id="KKR22779.1"/>
    </source>
</evidence>
<dbReference type="InterPro" id="IPR038726">
    <property type="entry name" value="PDDEXK_AddAB-type"/>
</dbReference>
<sequence length="241" mass="27745">MAINSTFKVSRSGLKLFLECPRCFWLDNKHKVKRPPPFPYTLASAVDFLVKQEFDIYRKEGTLPPVFSNYKIDAKLFNGPQLPEWRHNFTGVQYFDEDLNAMLYGAVDDILEFADGSLAVVDYKSTGSKEPHIYDDYQKQMDVYTYLLNKNGFEVSDKAYFVFFVVDKRLNFNEEVRDIKVDPSWVAQVFERAVKTARQEKSPVASVDCVHCNYIDKANAHGGNIIHATDIDKDFVIVPEN</sequence>
<organism evidence="2 3">
    <name type="scientific">Candidatus Yanofskybacteria bacterium GW2011_GWD2_39_48</name>
    <dbReference type="NCBI Taxonomy" id="1619031"/>
    <lineage>
        <taxon>Bacteria</taxon>
        <taxon>Candidatus Yanofskyibacteriota</taxon>
    </lineage>
</organism>
<dbReference type="SUPFAM" id="SSF52980">
    <property type="entry name" value="Restriction endonuclease-like"/>
    <property type="match status" value="1"/>
</dbReference>
<protein>
    <recommendedName>
        <fullName evidence="1">PD-(D/E)XK endonuclease-like domain-containing protein</fullName>
    </recommendedName>
</protein>
<evidence type="ECO:0000313" key="3">
    <source>
        <dbReference type="Proteomes" id="UP000034764"/>
    </source>
</evidence>
<name>A0A0G0P3B8_9BACT</name>
<reference evidence="2 3" key="1">
    <citation type="journal article" date="2015" name="Nature">
        <title>rRNA introns, odd ribosomes, and small enigmatic genomes across a large radiation of phyla.</title>
        <authorList>
            <person name="Brown C.T."/>
            <person name="Hug L.A."/>
            <person name="Thomas B.C."/>
            <person name="Sharon I."/>
            <person name="Castelle C.J."/>
            <person name="Singh A."/>
            <person name="Wilkins M.J."/>
            <person name="Williams K.H."/>
            <person name="Banfield J.F."/>
        </authorList>
    </citation>
    <scope>NUCLEOTIDE SEQUENCE [LARGE SCALE GENOMIC DNA]</scope>
</reference>
<accession>A0A0G0P3B8</accession>
<dbReference type="Pfam" id="PF12705">
    <property type="entry name" value="PDDEXK_1"/>
    <property type="match status" value="1"/>
</dbReference>
<proteinExistence type="predicted"/>
<feature type="domain" description="PD-(D/E)XK endonuclease-like" evidence="1">
    <location>
        <begin position="81"/>
        <end position="215"/>
    </location>
</feature>
<dbReference type="Gene3D" id="3.90.320.10">
    <property type="match status" value="1"/>
</dbReference>
<comment type="caution">
    <text evidence="2">The sequence shown here is derived from an EMBL/GenBank/DDBJ whole genome shotgun (WGS) entry which is preliminary data.</text>
</comment>